<accession>A0ABQ9H314</accession>
<sequence length="95" mass="10972">MMRRREDCARFLDVFQTITVRSKVIHSDACALTRRTIRYGAVELESAVRKAFTSIVPATPRTIAHRTCRRIILCYENDGVYTDTQWNNLVANSHI</sequence>
<gene>
    <name evidence="1" type="ORF">PR048_019232</name>
</gene>
<proteinExistence type="predicted"/>
<dbReference type="Proteomes" id="UP001159363">
    <property type="component" value="Chromosome 6"/>
</dbReference>
<organism evidence="1 2">
    <name type="scientific">Dryococelus australis</name>
    <dbReference type="NCBI Taxonomy" id="614101"/>
    <lineage>
        <taxon>Eukaryota</taxon>
        <taxon>Metazoa</taxon>
        <taxon>Ecdysozoa</taxon>
        <taxon>Arthropoda</taxon>
        <taxon>Hexapoda</taxon>
        <taxon>Insecta</taxon>
        <taxon>Pterygota</taxon>
        <taxon>Neoptera</taxon>
        <taxon>Polyneoptera</taxon>
        <taxon>Phasmatodea</taxon>
        <taxon>Verophasmatodea</taxon>
        <taxon>Anareolatae</taxon>
        <taxon>Phasmatidae</taxon>
        <taxon>Eurycanthinae</taxon>
        <taxon>Dryococelus</taxon>
    </lineage>
</organism>
<evidence type="ECO:0000313" key="2">
    <source>
        <dbReference type="Proteomes" id="UP001159363"/>
    </source>
</evidence>
<evidence type="ECO:0000313" key="1">
    <source>
        <dbReference type="EMBL" id="KAJ8878649.1"/>
    </source>
</evidence>
<reference evidence="1 2" key="1">
    <citation type="submission" date="2023-02" db="EMBL/GenBank/DDBJ databases">
        <title>LHISI_Scaffold_Assembly.</title>
        <authorList>
            <person name="Stuart O.P."/>
            <person name="Cleave R."/>
            <person name="Magrath M.J.L."/>
            <person name="Mikheyev A.S."/>
        </authorList>
    </citation>
    <scope>NUCLEOTIDE SEQUENCE [LARGE SCALE GENOMIC DNA]</scope>
    <source>
        <strain evidence="1">Daus_M_001</strain>
        <tissue evidence="1">Leg muscle</tissue>
    </source>
</reference>
<dbReference type="EMBL" id="JARBHB010000007">
    <property type="protein sequence ID" value="KAJ8878649.1"/>
    <property type="molecule type" value="Genomic_DNA"/>
</dbReference>
<protein>
    <submittedName>
        <fullName evidence="1">Uncharacterized protein</fullName>
    </submittedName>
</protein>
<comment type="caution">
    <text evidence="1">The sequence shown here is derived from an EMBL/GenBank/DDBJ whole genome shotgun (WGS) entry which is preliminary data.</text>
</comment>
<name>A0ABQ9H314_9NEOP</name>
<keyword evidence="2" id="KW-1185">Reference proteome</keyword>